<comment type="caution">
    <text evidence="2">The sequence shown here is derived from an EMBL/GenBank/DDBJ whole genome shotgun (WGS) entry which is preliminary data.</text>
</comment>
<name>A0A1F6EE50_9BACT</name>
<accession>A0A1F6EE50</accession>
<dbReference type="InterPro" id="IPR029063">
    <property type="entry name" value="SAM-dependent_MTases_sf"/>
</dbReference>
<reference evidence="2 3" key="1">
    <citation type="journal article" date="2016" name="Nat. Commun.">
        <title>Thousands of microbial genomes shed light on interconnected biogeochemical processes in an aquifer system.</title>
        <authorList>
            <person name="Anantharaman K."/>
            <person name="Brown C.T."/>
            <person name="Hug L.A."/>
            <person name="Sharon I."/>
            <person name="Castelle C.J."/>
            <person name="Probst A.J."/>
            <person name="Thomas B.C."/>
            <person name="Singh A."/>
            <person name="Wilkins M.J."/>
            <person name="Karaoz U."/>
            <person name="Brodie E.L."/>
            <person name="Williams K.H."/>
            <person name="Hubbard S.S."/>
            <person name="Banfield J.F."/>
        </authorList>
    </citation>
    <scope>NUCLEOTIDE SEQUENCE [LARGE SCALE GENOMIC DNA]</scope>
</reference>
<gene>
    <name evidence="2" type="ORF">A3A35_02430</name>
</gene>
<dbReference type="PANTHER" id="PTHR43591:SF99">
    <property type="entry name" value="OS06G0646000 PROTEIN"/>
    <property type="match status" value="1"/>
</dbReference>
<dbReference type="AlphaFoldDB" id="A0A1F6EE50"/>
<organism evidence="2 3">
    <name type="scientific">Candidatus Kaiserbacteria bacterium RIFCSPLOWO2_01_FULL_51_21</name>
    <dbReference type="NCBI Taxonomy" id="1798508"/>
    <lineage>
        <taxon>Bacteria</taxon>
        <taxon>Candidatus Kaiseribacteriota</taxon>
    </lineage>
</organism>
<dbReference type="InterPro" id="IPR013216">
    <property type="entry name" value="Methyltransf_11"/>
</dbReference>
<sequence length="258" mass="29002">MKSMSWKFPARSDYPNSLSLLDNPSQNPEGYVQIFTSSASAYFETDPLTRSIFMRRFYLIDDYLQKNTPEGKFDRALDAGTGIGFALPLLATYAKHVTALDFSPVSLSYAKEMVKQRNLPVECVEGDLTKMPFPDGSFDLLVCMSVLEHFANPSITVAELRRTVKRGGVLIVGYPTETPFFHFLHETVSRLVPRRRKINQVLAETAVNERYSVPHVSNAKTIGAALSAISVQTRVQQRIHLLPGMLPLYEINFLRLPA</sequence>
<evidence type="ECO:0000313" key="2">
    <source>
        <dbReference type="EMBL" id="OGG71928.1"/>
    </source>
</evidence>
<dbReference type="Pfam" id="PF08241">
    <property type="entry name" value="Methyltransf_11"/>
    <property type="match status" value="1"/>
</dbReference>
<dbReference type="CDD" id="cd02440">
    <property type="entry name" value="AdoMet_MTases"/>
    <property type="match status" value="1"/>
</dbReference>
<dbReference type="SUPFAM" id="SSF53335">
    <property type="entry name" value="S-adenosyl-L-methionine-dependent methyltransferases"/>
    <property type="match status" value="1"/>
</dbReference>
<evidence type="ECO:0000313" key="3">
    <source>
        <dbReference type="Proteomes" id="UP000179115"/>
    </source>
</evidence>
<feature type="domain" description="Methyltransferase type 11" evidence="1">
    <location>
        <begin position="77"/>
        <end position="172"/>
    </location>
</feature>
<proteinExistence type="predicted"/>
<dbReference type="Gene3D" id="3.40.50.150">
    <property type="entry name" value="Vaccinia Virus protein VP39"/>
    <property type="match status" value="1"/>
</dbReference>
<dbReference type="Proteomes" id="UP000179115">
    <property type="component" value="Unassembled WGS sequence"/>
</dbReference>
<dbReference type="STRING" id="1798508.A3A35_02430"/>
<dbReference type="PANTHER" id="PTHR43591">
    <property type="entry name" value="METHYLTRANSFERASE"/>
    <property type="match status" value="1"/>
</dbReference>
<protein>
    <recommendedName>
        <fullName evidence="1">Methyltransferase type 11 domain-containing protein</fullName>
    </recommendedName>
</protein>
<evidence type="ECO:0000259" key="1">
    <source>
        <dbReference type="Pfam" id="PF08241"/>
    </source>
</evidence>
<dbReference type="GO" id="GO:0008757">
    <property type="term" value="F:S-adenosylmethionine-dependent methyltransferase activity"/>
    <property type="evidence" value="ECO:0007669"/>
    <property type="project" value="InterPro"/>
</dbReference>
<dbReference type="EMBL" id="MFLV01000005">
    <property type="protein sequence ID" value="OGG71928.1"/>
    <property type="molecule type" value="Genomic_DNA"/>
</dbReference>